<keyword evidence="1" id="KW-0812">Transmembrane</keyword>
<reference evidence="2" key="1">
    <citation type="submission" date="2023-07" db="EMBL/GenBank/DDBJ databases">
        <title>Genomic Encyclopedia of Type Strains, Phase IV (KMG-IV): sequencing the most valuable type-strain genomes for metagenomic binning, comparative biology and taxonomic classification.</title>
        <authorList>
            <person name="Goeker M."/>
        </authorList>
    </citation>
    <scope>NUCLEOTIDE SEQUENCE</scope>
    <source>
        <strain evidence="2">DSM 24202</strain>
    </source>
</reference>
<proteinExistence type="predicted"/>
<evidence type="ECO:0000313" key="3">
    <source>
        <dbReference type="Proteomes" id="UP001238163"/>
    </source>
</evidence>
<dbReference type="Proteomes" id="UP001238163">
    <property type="component" value="Unassembled WGS sequence"/>
</dbReference>
<keyword evidence="1" id="KW-0472">Membrane</keyword>
<keyword evidence="3" id="KW-1185">Reference proteome</keyword>
<gene>
    <name evidence="2" type="ORF">J3R75_000105</name>
</gene>
<evidence type="ECO:0000256" key="1">
    <source>
        <dbReference type="SAM" id="Phobius"/>
    </source>
</evidence>
<dbReference type="EMBL" id="JAUSVL010000001">
    <property type="protein sequence ID" value="MDQ0287998.1"/>
    <property type="molecule type" value="Genomic_DNA"/>
</dbReference>
<feature type="transmembrane region" description="Helical" evidence="1">
    <location>
        <begin position="6"/>
        <end position="28"/>
    </location>
</feature>
<sequence length="110" mass="13101">MHIKKAIHIFIFLVFFVLIVVFCIEIIIKYDTAKNYQINDVFSHAVRVVELKRFLTRIDKIDNNDKIVRSLIYNDIKSDLIYLNHKYMSDKSLFNSESEIILLNFCNNIN</sequence>
<accession>A0AAE4AML9</accession>
<evidence type="ECO:0000313" key="2">
    <source>
        <dbReference type="EMBL" id="MDQ0287998.1"/>
    </source>
</evidence>
<name>A0AAE4AML9_9BACT</name>
<dbReference type="AlphaFoldDB" id="A0AAE4AML9"/>
<comment type="caution">
    <text evidence="2">The sequence shown here is derived from an EMBL/GenBank/DDBJ whole genome shotgun (WGS) entry which is preliminary data.</text>
</comment>
<organism evidence="2 3">
    <name type="scientific">Oligosphaera ethanolica</name>
    <dbReference type="NCBI Taxonomy" id="760260"/>
    <lineage>
        <taxon>Bacteria</taxon>
        <taxon>Pseudomonadati</taxon>
        <taxon>Lentisphaerota</taxon>
        <taxon>Oligosphaeria</taxon>
        <taxon>Oligosphaerales</taxon>
        <taxon>Oligosphaeraceae</taxon>
        <taxon>Oligosphaera</taxon>
    </lineage>
</organism>
<keyword evidence="1" id="KW-1133">Transmembrane helix</keyword>
<protein>
    <submittedName>
        <fullName evidence="2">Uncharacterized protein</fullName>
    </submittedName>
</protein>